<dbReference type="PANTHER" id="PTHR42879">
    <property type="entry name" value="3-OXOACYL-(ACYL-CARRIER-PROTEIN) REDUCTASE"/>
    <property type="match status" value="1"/>
</dbReference>
<evidence type="ECO:0000313" key="5">
    <source>
        <dbReference type="Proteomes" id="UP000184275"/>
    </source>
</evidence>
<dbReference type="InterPro" id="IPR050259">
    <property type="entry name" value="SDR"/>
</dbReference>
<dbReference type="PRINTS" id="PR00080">
    <property type="entry name" value="SDRFAMILY"/>
</dbReference>
<dbReference type="InterPro" id="IPR036291">
    <property type="entry name" value="NAD(P)-bd_dom_sf"/>
</dbReference>
<dbReference type="Proteomes" id="UP000184275">
    <property type="component" value="Unassembled WGS sequence"/>
</dbReference>
<dbReference type="GO" id="GO:0016491">
    <property type="term" value="F:oxidoreductase activity"/>
    <property type="evidence" value="ECO:0007669"/>
    <property type="project" value="UniProtKB-KW"/>
</dbReference>
<evidence type="ECO:0000259" key="3">
    <source>
        <dbReference type="SMART" id="SM00822"/>
    </source>
</evidence>
<evidence type="ECO:0000256" key="1">
    <source>
        <dbReference type="ARBA" id="ARBA00006484"/>
    </source>
</evidence>
<keyword evidence="5" id="KW-1185">Reference proteome</keyword>
<name>A0A1M6R2X2_9BACT</name>
<dbReference type="SMART" id="SM00822">
    <property type="entry name" value="PKS_KR"/>
    <property type="match status" value="1"/>
</dbReference>
<dbReference type="NCBIfam" id="NF005559">
    <property type="entry name" value="PRK07231.1"/>
    <property type="match status" value="1"/>
</dbReference>
<dbReference type="Pfam" id="PF13561">
    <property type="entry name" value="adh_short_C2"/>
    <property type="match status" value="1"/>
</dbReference>
<dbReference type="InterPro" id="IPR020904">
    <property type="entry name" value="Sc_DH/Rdtase_CS"/>
</dbReference>
<organism evidence="4 5">
    <name type="scientific">Fibrobacter intestinalis</name>
    <dbReference type="NCBI Taxonomy" id="28122"/>
    <lineage>
        <taxon>Bacteria</taxon>
        <taxon>Pseudomonadati</taxon>
        <taxon>Fibrobacterota</taxon>
        <taxon>Fibrobacteria</taxon>
        <taxon>Fibrobacterales</taxon>
        <taxon>Fibrobacteraceae</taxon>
        <taxon>Fibrobacter</taxon>
    </lineage>
</organism>
<reference evidence="5" key="1">
    <citation type="submission" date="2016-11" db="EMBL/GenBank/DDBJ databases">
        <authorList>
            <person name="Varghese N."/>
            <person name="Submissions S."/>
        </authorList>
    </citation>
    <scope>NUCLEOTIDE SEQUENCE [LARGE SCALE GENOMIC DNA]</scope>
    <source>
        <strain evidence="5">UWOS</strain>
    </source>
</reference>
<dbReference type="RefSeq" id="WP_073302413.1">
    <property type="nucleotide sequence ID" value="NZ_FRAW01000003.1"/>
</dbReference>
<dbReference type="PANTHER" id="PTHR42879:SF2">
    <property type="entry name" value="3-OXOACYL-[ACYL-CARRIER-PROTEIN] REDUCTASE FABG"/>
    <property type="match status" value="1"/>
</dbReference>
<comment type="similarity">
    <text evidence="1">Belongs to the short-chain dehydrogenases/reductases (SDR) family.</text>
</comment>
<dbReference type="PRINTS" id="PR00081">
    <property type="entry name" value="GDHRDH"/>
</dbReference>
<dbReference type="SUPFAM" id="SSF51735">
    <property type="entry name" value="NAD(P)-binding Rossmann-fold domains"/>
    <property type="match status" value="1"/>
</dbReference>
<dbReference type="PROSITE" id="PS00061">
    <property type="entry name" value="ADH_SHORT"/>
    <property type="match status" value="1"/>
</dbReference>
<gene>
    <name evidence="4" type="ORF">SAMN05720469_10391</name>
</gene>
<feature type="domain" description="Ketoreductase" evidence="3">
    <location>
        <begin position="2"/>
        <end position="182"/>
    </location>
</feature>
<dbReference type="InterPro" id="IPR057326">
    <property type="entry name" value="KR_dom"/>
</dbReference>
<keyword evidence="2" id="KW-0560">Oxidoreductase</keyword>
<evidence type="ECO:0000313" key="4">
    <source>
        <dbReference type="EMBL" id="SHK26773.1"/>
    </source>
</evidence>
<sequence>MKVALVTGASKGIGKACALRLAQDGYTVVVNYSSSDAAAQETLSQIQAAGGNGMLYKADVSKLDQVKLMIREVFKAYGRIDVLVNNAGIVRDEYLLMINPDTLDKCMDLNVKGYIYCAQQVALKMFKQKSGVIINMSSVSSKFALAGQSVYSATKGAVNSLTQTLAKELGGYGIRVNAVAPGFIQTEMIDAIPEDKRKEYVEKIPLKRFGSPEDVANMVSALASDQFAYVTGQVFVLDGGLSL</sequence>
<dbReference type="GO" id="GO:0032787">
    <property type="term" value="P:monocarboxylic acid metabolic process"/>
    <property type="evidence" value="ECO:0007669"/>
    <property type="project" value="UniProtKB-ARBA"/>
</dbReference>
<protein>
    <submittedName>
        <fullName evidence="4">3-oxoacyl-[acyl-carrier protein] reductase</fullName>
    </submittedName>
</protein>
<dbReference type="EMBL" id="FRAW01000003">
    <property type="protein sequence ID" value="SHK26773.1"/>
    <property type="molecule type" value="Genomic_DNA"/>
</dbReference>
<evidence type="ECO:0000256" key="2">
    <source>
        <dbReference type="ARBA" id="ARBA00023002"/>
    </source>
</evidence>
<accession>A0A1M6R2X2</accession>
<dbReference type="FunFam" id="3.40.50.720:FF:000173">
    <property type="entry name" value="3-oxoacyl-[acyl-carrier protein] reductase"/>
    <property type="match status" value="1"/>
</dbReference>
<dbReference type="AlphaFoldDB" id="A0A1M6R2X2"/>
<dbReference type="Gene3D" id="3.40.50.720">
    <property type="entry name" value="NAD(P)-binding Rossmann-like Domain"/>
    <property type="match status" value="1"/>
</dbReference>
<dbReference type="NCBIfam" id="NF009466">
    <property type="entry name" value="PRK12826.1-2"/>
    <property type="match status" value="1"/>
</dbReference>
<proteinExistence type="inferred from homology"/>
<dbReference type="InterPro" id="IPR002347">
    <property type="entry name" value="SDR_fam"/>
</dbReference>